<reference evidence="4 5" key="1">
    <citation type="submission" date="2019-03" db="EMBL/GenBank/DDBJ databases">
        <title>Draft genome sequences of novel Actinobacteria.</title>
        <authorList>
            <person name="Sahin N."/>
            <person name="Ay H."/>
            <person name="Saygin H."/>
        </authorList>
    </citation>
    <scope>NUCLEOTIDE SEQUENCE [LARGE SCALE GENOMIC DNA]</scope>
    <source>
        <strain evidence="4 5">KC310</strain>
    </source>
</reference>
<sequence>MTYDGSVLRLFVNGQQVDERALTGSLYDDGSPLRIGGNEVWSEYFSGLIDEVRVYSRAQSAAEIQADMNTSVGSGTPNPDTTPPTVSAVTPAGQATDVPLTTPVTATFSEAVTDAQFTLKSPAGVAVAGTTVMDATQRVLTFTPAQPLAEATIYTGQMSGARDGAGNAMAGPYIWSFTTGVAPPGGLVAAYGMDEGSGPPWATPPAATTPEPPGTPPGSRAGTVRRCRSTASPVGSRSSTLRHCAWRTV</sequence>
<evidence type="ECO:0000313" key="4">
    <source>
        <dbReference type="EMBL" id="TDC99450.1"/>
    </source>
</evidence>
<dbReference type="Proteomes" id="UP000295258">
    <property type="component" value="Unassembled WGS sequence"/>
</dbReference>
<gene>
    <name evidence="4" type="ORF">E1292_31835</name>
</gene>
<dbReference type="InterPro" id="IPR014755">
    <property type="entry name" value="Cu-Rt/internalin_Ig-like"/>
</dbReference>
<evidence type="ECO:0000313" key="5">
    <source>
        <dbReference type="Proteomes" id="UP000295258"/>
    </source>
</evidence>
<dbReference type="SUPFAM" id="SSF49899">
    <property type="entry name" value="Concanavalin A-like lectins/glucanases"/>
    <property type="match status" value="1"/>
</dbReference>
<feature type="region of interest" description="Disordered" evidence="2">
    <location>
        <begin position="196"/>
        <end position="242"/>
    </location>
</feature>
<comment type="caution">
    <text evidence="4">The sequence shown here is derived from an EMBL/GenBank/DDBJ whole genome shotgun (WGS) entry which is preliminary data.</text>
</comment>
<dbReference type="Pfam" id="PF13205">
    <property type="entry name" value="Big_5"/>
    <property type="match status" value="1"/>
</dbReference>
<dbReference type="Gene3D" id="2.60.120.200">
    <property type="match status" value="1"/>
</dbReference>
<name>A0A4R4V4B7_9ACTN</name>
<proteinExistence type="predicted"/>
<evidence type="ECO:0000256" key="1">
    <source>
        <dbReference type="ARBA" id="ARBA00022729"/>
    </source>
</evidence>
<keyword evidence="5" id="KW-1185">Reference proteome</keyword>
<feature type="compositionally biased region" description="Polar residues" evidence="2">
    <location>
        <begin position="229"/>
        <end position="241"/>
    </location>
</feature>
<organism evidence="4 5">
    <name type="scientific">Nonomuraea deserti</name>
    <dbReference type="NCBI Taxonomy" id="1848322"/>
    <lineage>
        <taxon>Bacteria</taxon>
        <taxon>Bacillati</taxon>
        <taxon>Actinomycetota</taxon>
        <taxon>Actinomycetes</taxon>
        <taxon>Streptosporangiales</taxon>
        <taxon>Streptosporangiaceae</taxon>
        <taxon>Nonomuraea</taxon>
    </lineage>
</organism>
<protein>
    <recommendedName>
        <fullName evidence="3">SbsA Ig-like domain-containing protein</fullName>
    </recommendedName>
</protein>
<evidence type="ECO:0000256" key="2">
    <source>
        <dbReference type="SAM" id="MobiDB-lite"/>
    </source>
</evidence>
<keyword evidence="1" id="KW-0732">Signal</keyword>
<dbReference type="Pfam" id="PF13385">
    <property type="entry name" value="Laminin_G_3"/>
    <property type="match status" value="1"/>
</dbReference>
<feature type="compositionally biased region" description="Low complexity" evidence="2">
    <location>
        <begin position="198"/>
        <end position="209"/>
    </location>
</feature>
<dbReference type="InterPro" id="IPR032812">
    <property type="entry name" value="SbsA_Ig"/>
</dbReference>
<dbReference type="AlphaFoldDB" id="A0A4R4V4B7"/>
<feature type="domain" description="SbsA Ig-like" evidence="3">
    <location>
        <begin position="80"/>
        <end position="179"/>
    </location>
</feature>
<dbReference type="InterPro" id="IPR013320">
    <property type="entry name" value="ConA-like_dom_sf"/>
</dbReference>
<dbReference type="EMBL" id="SMKO01000113">
    <property type="protein sequence ID" value="TDC99450.1"/>
    <property type="molecule type" value="Genomic_DNA"/>
</dbReference>
<dbReference type="RefSeq" id="WP_132599587.1">
    <property type="nucleotide sequence ID" value="NZ_SMKO01000113.1"/>
</dbReference>
<dbReference type="Gene3D" id="2.60.40.1220">
    <property type="match status" value="1"/>
</dbReference>
<evidence type="ECO:0000259" key="3">
    <source>
        <dbReference type="Pfam" id="PF13205"/>
    </source>
</evidence>
<accession>A0A4R4V4B7</accession>